<reference evidence="1" key="1">
    <citation type="submission" date="2020-10" db="EMBL/GenBank/DDBJ databases">
        <authorList>
            <person name="Kikuchi T."/>
        </authorList>
    </citation>
    <scope>NUCLEOTIDE SEQUENCE</scope>
    <source>
        <strain evidence="1">NKZ352</strain>
    </source>
</reference>
<sequence>MEENSLLSPEQKKALVKQYEDNQALYQIRFSFIFLRVASTFNPEGPASEPVRVLEAAEGYSCNLLPDYDMIISTYDHLIESAKEILKENLSQEDRRAFEIRLDQMLVRRDLTVVLQRLWNSNASRT</sequence>
<evidence type="ECO:0000313" key="2">
    <source>
        <dbReference type="Proteomes" id="UP000835052"/>
    </source>
</evidence>
<keyword evidence="2" id="KW-1185">Reference proteome</keyword>
<dbReference type="AlphaFoldDB" id="A0A8S1H1Q1"/>
<name>A0A8S1H1Q1_9PELO</name>
<proteinExistence type="predicted"/>
<evidence type="ECO:0000313" key="1">
    <source>
        <dbReference type="EMBL" id="CAD6189307.1"/>
    </source>
</evidence>
<accession>A0A8S1H1Q1</accession>
<dbReference type="Proteomes" id="UP000835052">
    <property type="component" value="Unassembled WGS sequence"/>
</dbReference>
<organism evidence="1 2">
    <name type="scientific">Caenorhabditis auriculariae</name>
    <dbReference type="NCBI Taxonomy" id="2777116"/>
    <lineage>
        <taxon>Eukaryota</taxon>
        <taxon>Metazoa</taxon>
        <taxon>Ecdysozoa</taxon>
        <taxon>Nematoda</taxon>
        <taxon>Chromadorea</taxon>
        <taxon>Rhabditida</taxon>
        <taxon>Rhabditina</taxon>
        <taxon>Rhabditomorpha</taxon>
        <taxon>Rhabditoidea</taxon>
        <taxon>Rhabditidae</taxon>
        <taxon>Peloderinae</taxon>
        <taxon>Caenorhabditis</taxon>
    </lineage>
</organism>
<dbReference type="EMBL" id="CAJGYM010000010">
    <property type="protein sequence ID" value="CAD6189307.1"/>
    <property type="molecule type" value="Genomic_DNA"/>
</dbReference>
<gene>
    <name evidence="1" type="ORF">CAUJ_LOCUS5226</name>
</gene>
<comment type="caution">
    <text evidence="1">The sequence shown here is derived from an EMBL/GenBank/DDBJ whole genome shotgun (WGS) entry which is preliminary data.</text>
</comment>
<protein>
    <submittedName>
        <fullName evidence="1">Uncharacterized protein</fullName>
    </submittedName>
</protein>